<evidence type="ECO:0000313" key="3">
    <source>
        <dbReference type="Proteomes" id="UP000053904"/>
    </source>
</evidence>
<protein>
    <submittedName>
        <fullName evidence="2">Transmembrane(S)protein</fullName>
    </submittedName>
</protein>
<evidence type="ECO:0000256" key="1">
    <source>
        <dbReference type="SAM" id="Phobius"/>
    </source>
</evidence>
<organism evidence="2 3">
    <name type="scientific">candidate division WS6 bacterium 34_10</name>
    <dbReference type="NCBI Taxonomy" id="1641389"/>
    <lineage>
        <taxon>Bacteria</taxon>
        <taxon>Candidatus Dojkabacteria</taxon>
    </lineage>
</organism>
<reference evidence="3" key="1">
    <citation type="journal article" date="2015" name="MBio">
        <title>Genome-Resolved Metagenomic Analysis Reveals Roles for Candidate Phyla and Other Microbial Community Members in Biogeochemical Transformations in Oil Reservoirs.</title>
        <authorList>
            <person name="Hu P."/>
            <person name="Tom L."/>
            <person name="Singh A."/>
            <person name="Thomas B.C."/>
            <person name="Baker B.J."/>
            <person name="Piceno Y.M."/>
            <person name="Andersen G.L."/>
            <person name="Banfield J.F."/>
        </authorList>
    </citation>
    <scope>NUCLEOTIDE SEQUENCE [LARGE SCALE GENOMIC DNA]</scope>
</reference>
<dbReference type="Pfam" id="PF18895">
    <property type="entry name" value="T4SS_pilin"/>
    <property type="match status" value="1"/>
</dbReference>
<feature type="transmembrane region" description="Helical" evidence="1">
    <location>
        <begin position="50"/>
        <end position="71"/>
    </location>
</feature>
<sequence length="113" mass="12349">MKNFLKKFSKVGYFYIFRFGDFEVNIPLPMRWSDPQGVGLSIEIRDIINILIGLGSVVAVAMIIVSGITLITSTGDPEKVEQGQRTLTGAIIGLVIVWVAGLIIKTILTALKV</sequence>
<accession>A0A101HH47</accession>
<keyword evidence="1 2" id="KW-0812">Transmembrane</keyword>
<name>A0A101HH47_9BACT</name>
<keyword evidence="1" id="KW-0472">Membrane</keyword>
<comment type="caution">
    <text evidence="2">The sequence shown here is derived from an EMBL/GenBank/DDBJ whole genome shotgun (WGS) entry which is preliminary data.</text>
</comment>
<dbReference type="InterPro" id="IPR043993">
    <property type="entry name" value="T4SS_pilin"/>
</dbReference>
<feature type="transmembrane region" description="Helical" evidence="1">
    <location>
        <begin position="91"/>
        <end position="111"/>
    </location>
</feature>
<dbReference type="Proteomes" id="UP000053904">
    <property type="component" value="Unassembled WGS sequence"/>
</dbReference>
<dbReference type="AlphaFoldDB" id="A0A101HH47"/>
<proteinExistence type="predicted"/>
<evidence type="ECO:0000313" key="2">
    <source>
        <dbReference type="EMBL" id="KUK76778.1"/>
    </source>
</evidence>
<keyword evidence="1" id="KW-1133">Transmembrane helix</keyword>
<gene>
    <name evidence="2" type="ORF">XD93_0725</name>
</gene>
<dbReference type="EMBL" id="LGGO01000105">
    <property type="protein sequence ID" value="KUK76778.1"/>
    <property type="molecule type" value="Genomic_DNA"/>
</dbReference>